<dbReference type="Gene3D" id="3.40.720.10">
    <property type="entry name" value="Alkaline Phosphatase, subunit A"/>
    <property type="match status" value="1"/>
</dbReference>
<evidence type="ECO:0000313" key="7">
    <source>
        <dbReference type="Proteomes" id="UP001165381"/>
    </source>
</evidence>
<evidence type="ECO:0000256" key="3">
    <source>
        <dbReference type="ARBA" id="ARBA00022801"/>
    </source>
</evidence>
<dbReference type="InterPro" id="IPR024607">
    <property type="entry name" value="Sulfatase_CS"/>
</dbReference>
<protein>
    <submittedName>
        <fullName evidence="6">Sulfatase-like hydrolase/transferase</fullName>
    </submittedName>
</protein>
<dbReference type="PANTHER" id="PTHR42693">
    <property type="entry name" value="ARYLSULFATASE FAMILY MEMBER"/>
    <property type="match status" value="1"/>
</dbReference>
<dbReference type="PROSITE" id="PS00523">
    <property type="entry name" value="SULFATASE_1"/>
    <property type="match status" value="1"/>
</dbReference>
<reference evidence="6" key="1">
    <citation type="submission" date="2022-05" db="EMBL/GenBank/DDBJ databases">
        <authorList>
            <person name="Park J.-S."/>
        </authorList>
    </citation>
    <scope>NUCLEOTIDE SEQUENCE</scope>
    <source>
        <strain evidence="6">2012CJ34-3</strain>
    </source>
</reference>
<evidence type="ECO:0000259" key="5">
    <source>
        <dbReference type="Pfam" id="PF00884"/>
    </source>
</evidence>
<dbReference type="SUPFAM" id="SSF53649">
    <property type="entry name" value="Alkaline phosphatase-like"/>
    <property type="match status" value="1"/>
</dbReference>
<comment type="similarity">
    <text evidence="1">Belongs to the sulfatase family.</text>
</comment>
<dbReference type="PROSITE" id="PS51257">
    <property type="entry name" value="PROKAR_LIPOPROTEIN"/>
    <property type="match status" value="1"/>
</dbReference>
<comment type="caution">
    <text evidence="6">The sequence shown here is derived from an EMBL/GenBank/DDBJ whole genome shotgun (WGS) entry which is preliminary data.</text>
</comment>
<evidence type="ECO:0000313" key="6">
    <source>
        <dbReference type="EMBL" id="MCL6296677.1"/>
    </source>
</evidence>
<sequence>MSKVIKLIVCLLVIMVFSCGSKAIKTKPNVILIMADDMGYECLSTYGSTSYNTPILDSLAANGMQFNNCVSQPLCTPSRVKIMTGLYNYRNYDYFGHLKTDAYTFGNLMQDADYETCIAGKWQLNGLAYKDEINDWNDNTKPNRLGFDEYCLWQLTHERKDGGRFANPLIEQNGKLLERNEDAYGPDIFSDYIVNFIERKKDKPFFVYYPMVLVHDPFVPTPDSEDWKYKEKRYKNDTIYFKDMVAYTDKIVGKITNKLKDLEIQDNTIVIFVADNGTHYSIHSKTKERNIQGAKGNTTDGGTHVPLIVSWPKTIKKGSVHNDLIEFNDFFSTLSDITKQEVKHDGKSFYSLLKGDAYTPRSSAFVHYDPRWGKRVSQYRNQFVRILNYKLYQDGKFYNLNEDILEEQPLSNDFLTEKEMEIKFFLEKELKKHPKFK</sequence>
<proteinExistence type="inferred from homology"/>
<evidence type="ECO:0000256" key="4">
    <source>
        <dbReference type="ARBA" id="ARBA00022837"/>
    </source>
</evidence>
<keyword evidence="7" id="KW-1185">Reference proteome</keyword>
<dbReference type="Pfam" id="PF00884">
    <property type="entry name" value="Sulfatase"/>
    <property type="match status" value="1"/>
</dbReference>
<keyword evidence="4" id="KW-0106">Calcium</keyword>
<dbReference type="EMBL" id="JAMFLZ010000011">
    <property type="protein sequence ID" value="MCL6296677.1"/>
    <property type="molecule type" value="Genomic_DNA"/>
</dbReference>
<keyword evidence="3" id="KW-0378">Hydrolase</keyword>
<evidence type="ECO:0000256" key="1">
    <source>
        <dbReference type="ARBA" id="ARBA00008779"/>
    </source>
</evidence>
<name>A0ABT0QI63_9FLAO</name>
<dbReference type="InterPro" id="IPR017850">
    <property type="entry name" value="Alkaline_phosphatase_core_sf"/>
</dbReference>
<keyword evidence="2" id="KW-0479">Metal-binding</keyword>
<dbReference type="Proteomes" id="UP001165381">
    <property type="component" value="Unassembled WGS sequence"/>
</dbReference>
<gene>
    <name evidence="6" type="ORF">M3P09_16845</name>
</gene>
<accession>A0ABT0QI63</accession>
<evidence type="ECO:0000256" key="2">
    <source>
        <dbReference type="ARBA" id="ARBA00022723"/>
    </source>
</evidence>
<dbReference type="PANTHER" id="PTHR42693:SF53">
    <property type="entry name" value="ENDO-4-O-SULFATASE"/>
    <property type="match status" value="1"/>
</dbReference>
<dbReference type="CDD" id="cd16151">
    <property type="entry name" value="sulfatase_like"/>
    <property type="match status" value="1"/>
</dbReference>
<feature type="domain" description="Sulfatase N-terminal" evidence="5">
    <location>
        <begin position="28"/>
        <end position="338"/>
    </location>
</feature>
<organism evidence="6 7">
    <name type="scientific">Jejuia spongiicola</name>
    <dbReference type="NCBI Taxonomy" id="2942207"/>
    <lineage>
        <taxon>Bacteria</taxon>
        <taxon>Pseudomonadati</taxon>
        <taxon>Bacteroidota</taxon>
        <taxon>Flavobacteriia</taxon>
        <taxon>Flavobacteriales</taxon>
        <taxon>Flavobacteriaceae</taxon>
        <taxon>Jejuia</taxon>
    </lineage>
</organism>
<dbReference type="InterPro" id="IPR050738">
    <property type="entry name" value="Sulfatase"/>
</dbReference>
<dbReference type="RefSeq" id="WP_249974007.1">
    <property type="nucleotide sequence ID" value="NZ_JAMFLZ010000011.1"/>
</dbReference>
<dbReference type="InterPro" id="IPR000917">
    <property type="entry name" value="Sulfatase_N"/>
</dbReference>